<dbReference type="RefSeq" id="WP_314016297.1">
    <property type="nucleotide sequence ID" value="NZ_JAVTTP010000001.1"/>
</dbReference>
<dbReference type="Pfam" id="PF03625">
    <property type="entry name" value="DUF302"/>
    <property type="match status" value="1"/>
</dbReference>
<organism evidence="2 3">
    <name type="scientific">Pricia mediterranea</name>
    <dbReference type="NCBI Taxonomy" id="3076079"/>
    <lineage>
        <taxon>Bacteria</taxon>
        <taxon>Pseudomonadati</taxon>
        <taxon>Bacteroidota</taxon>
        <taxon>Flavobacteriia</taxon>
        <taxon>Flavobacteriales</taxon>
        <taxon>Flavobacteriaceae</taxon>
        <taxon>Pricia</taxon>
    </lineage>
</organism>
<evidence type="ECO:0000259" key="1">
    <source>
        <dbReference type="Pfam" id="PF03625"/>
    </source>
</evidence>
<sequence>MEYHISTTVGGTFEEIILRVKDELEKEGFGVLTEIDIKNTLENKLDVDFRKYTILGACNPGYAHNALMTEDKVGTMLPCNVIVQEKEDGKIEVAAVNPKASMMAIENPKLEQLAADVTQKLKNVIDVL</sequence>
<dbReference type="InterPro" id="IPR016796">
    <property type="entry name" value="UCP021774"/>
</dbReference>
<dbReference type="CDD" id="cd14797">
    <property type="entry name" value="DUF302"/>
    <property type="match status" value="1"/>
</dbReference>
<proteinExistence type="predicted"/>
<dbReference type="Proteomes" id="UP001250656">
    <property type="component" value="Unassembled WGS sequence"/>
</dbReference>
<dbReference type="PIRSF" id="PIRSF021774">
    <property type="entry name" value="UCP021774"/>
    <property type="match status" value="1"/>
</dbReference>
<gene>
    <name evidence="2" type="ORF">RQM65_15345</name>
</gene>
<feature type="domain" description="DUF302" evidence="1">
    <location>
        <begin position="35"/>
        <end position="98"/>
    </location>
</feature>
<name>A0ABU3L983_9FLAO</name>
<keyword evidence="3" id="KW-1185">Reference proteome</keyword>
<protein>
    <submittedName>
        <fullName evidence="2">DUF302 domain-containing protein</fullName>
    </submittedName>
</protein>
<evidence type="ECO:0000313" key="2">
    <source>
        <dbReference type="EMBL" id="MDT7830042.1"/>
    </source>
</evidence>
<reference evidence="2 3" key="1">
    <citation type="submission" date="2023-09" db="EMBL/GenBank/DDBJ databases">
        <title>Novel taxa isolated from Blanes Bay.</title>
        <authorList>
            <person name="Rey-Velasco X."/>
            <person name="Lucena T."/>
        </authorList>
    </citation>
    <scope>NUCLEOTIDE SEQUENCE [LARGE SCALE GENOMIC DNA]</scope>
    <source>
        <strain evidence="2 3">S334</strain>
    </source>
</reference>
<dbReference type="SUPFAM" id="SSF103247">
    <property type="entry name" value="TT1751-like"/>
    <property type="match status" value="1"/>
</dbReference>
<evidence type="ECO:0000313" key="3">
    <source>
        <dbReference type="Proteomes" id="UP001250656"/>
    </source>
</evidence>
<dbReference type="EMBL" id="JAVTTP010000001">
    <property type="protein sequence ID" value="MDT7830042.1"/>
    <property type="molecule type" value="Genomic_DNA"/>
</dbReference>
<accession>A0ABU3L983</accession>
<dbReference type="InterPro" id="IPR035923">
    <property type="entry name" value="TT1751-like_sf"/>
</dbReference>
<dbReference type="Gene3D" id="3.30.310.70">
    <property type="entry name" value="TT1751-like domain"/>
    <property type="match status" value="1"/>
</dbReference>
<dbReference type="PANTHER" id="PTHR38342:SF1">
    <property type="entry name" value="SLR5037 PROTEIN"/>
    <property type="match status" value="1"/>
</dbReference>
<dbReference type="InterPro" id="IPR005180">
    <property type="entry name" value="DUF302"/>
</dbReference>
<comment type="caution">
    <text evidence="2">The sequence shown here is derived from an EMBL/GenBank/DDBJ whole genome shotgun (WGS) entry which is preliminary data.</text>
</comment>
<dbReference type="PANTHER" id="PTHR38342">
    <property type="entry name" value="SLR5037 PROTEIN"/>
    <property type="match status" value="1"/>
</dbReference>